<evidence type="ECO:0000313" key="2">
    <source>
        <dbReference type="EMBL" id="PIT88586.1"/>
    </source>
</evidence>
<keyword evidence="1" id="KW-0812">Transmembrane</keyword>
<evidence type="ECO:0000313" key="3">
    <source>
        <dbReference type="Proteomes" id="UP000231426"/>
    </source>
</evidence>
<dbReference type="EMBL" id="PFBV01000003">
    <property type="protein sequence ID" value="PIT88586.1"/>
    <property type="molecule type" value="Genomic_DNA"/>
</dbReference>
<reference evidence="3" key="1">
    <citation type="submission" date="2017-09" db="EMBL/GenBank/DDBJ databases">
        <title>Depth-based differentiation of microbial function through sediment-hosted aquifers and enrichment of novel symbionts in the deep terrestrial subsurface.</title>
        <authorList>
            <person name="Probst A.J."/>
            <person name="Ladd B."/>
            <person name="Jarett J.K."/>
            <person name="Geller-Mcgrath D.E."/>
            <person name="Sieber C.M.K."/>
            <person name="Emerson J.B."/>
            <person name="Anantharaman K."/>
            <person name="Thomas B.C."/>
            <person name="Malmstrom R."/>
            <person name="Stieglmeier M."/>
            <person name="Klingl A."/>
            <person name="Woyke T."/>
            <person name="Ryan C.M."/>
            <person name="Banfield J.F."/>
        </authorList>
    </citation>
    <scope>NUCLEOTIDE SEQUENCE [LARGE SCALE GENOMIC DNA]</scope>
</reference>
<dbReference type="Pfam" id="PF05137">
    <property type="entry name" value="PilN"/>
    <property type="match status" value="1"/>
</dbReference>
<protein>
    <submittedName>
        <fullName evidence="2">Uncharacterized protein</fullName>
    </submittedName>
</protein>
<dbReference type="InterPro" id="IPR007813">
    <property type="entry name" value="PilN"/>
</dbReference>
<keyword evidence="1" id="KW-0472">Membrane</keyword>
<name>A0A2M6W719_9BACT</name>
<evidence type="ECO:0000256" key="1">
    <source>
        <dbReference type="SAM" id="Phobius"/>
    </source>
</evidence>
<gene>
    <name evidence="2" type="ORF">COU29_02300</name>
</gene>
<proteinExistence type="predicted"/>
<keyword evidence="1" id="KW-1133">Transmembrane helix</keyword>
<feature type="transmembrane region" description="Helical" evidence="1">
    <location>
        <begin position="29"/>
        <end position="51"/>
    </location>
</feature>
<dbReference type="AlphaFoldDB" id="A0A2M6W719"/>
<accession>A0A2M6W719</accession>
<dbReference type="Proteomes" id="UP000231426">
    <property type="component" value="Unassembled WGS sequence"/>
</dbReference>
<organism evidence="2 3">
    <name type="scientific">Candidatus Magasanikbacteria bacterium CG10_big_fil_rev_8_21_14_0_10_36_32</name>
    <dbReference type="NCBI Taxonomy" id="1974646"/>
    <lineage>
        <taxon>Bacteria</taxon>
        <taxon>Candidatus Magasanikiibacteriota</taxon>
    </lineage>
</organism>
<comment type="caution">
    <text evidence="2">The sequence shown here is derived from an EMBL/GenBank/DDBJ whole genome shotgun (WGS) entry which is preliminary data.</text>
</comment>
<sequence length="184" mass="20708">MMILNLNLLSESRKKEICLFARLGVLKTLLIYAALILILLLLFLPLINLLLSEQLNNLVGNSSLIGSGHGTYNHRVLEINTKIKNINLAGGQFSLLTPRLLEIINTTPPDIQLKYITLNLTSTELALPGTALTREALLNYEQILKKTTWVENIDLPKSQLLQKKDVPFQIKLKITLPKIEENCQ</sequence>